<dbReference type="PANTHER" id="PTHR32319">
    <property type="entry name" value="BACTERIAL HEMOLYSIN-LIKE PROTEIN"/>
    <property type="match status" value="1"/>
</dbReference>
<accession>U5QLI6</accession>
<dbReference type="eggNOG" id="COG1189">
    <property type="taxonomic scope" value="Bacteria"/>
</dbReference>
<keyword evidence="1 3" id="KW-0694">RNA-binding</keyword>
<reference evidence="5 6" key="1">
    <citation type="journal article" date="2013" name="PLoS ONE">
        <title>Cultivation and Complete Genome Sequencing of Gloeobacter kilaueensis sp. nov., from a Lava Cave in Kilauea Caldera, Hawai'i.</title>
        <authorList>
            <person name="Saw J.H."/>
            <person name="Schatz M."/>
            <person name="Brown M.V."/>
            <person name="Kunkel D.D."/>
            <person name="Foster J.S."/>
            <person name="Shick H."/>
            <person name="Christensen S."/>
            <person name="Hou S."/>
            <person name="Wan X."/>
            <person name="Donachie S.P."/>
        </authorList>
    </citation>
    <scope>NUCLEOTIDE SEQUENCE [LARGE SCALE GENOMIC DNA]</scope>
    <source>
        <strain evidence="6">JS</strain>
    </source>
</reference>
<dbReference type="OrthoDB" id="9784736at2"/>
<gene>
    <name evidence="5" type="primary">tlyA</name>
    <name evidence="5" type="ORF">GKIL_3566</name>
</gene>
<keyword evidence="6" id="KW-1185">Reference proteome</keyword>
<proteinExistence type="inferred from homology"/>
<comment type="similarity">
    <text evidence="2">Belongs to the TlyA family.</text>
</comment>
<dbReference type="Proteomes" id="UP000017396">
    <property type="component" value="Chromosome"/>
</dbReference>
<protein>
    <submittedName>
        <fullName evidence="5">Hemolysin A</fullName>
    </submittedName>
</protein>
<sequence length="270" mass="29147">MAARALRLDQLLVERGLAASRTQAQALIRTGAVLVGSERIDKPGWLCSLDAPLTVSAAPPFVSRGGEKLQGAFERLQMDVNGRICLDGGISTGGFTDCLLQHGAARVYGIDVGYGQVAWKLRTDARVVLKERTNLRYLTPAELYGPGENWADFATADVSFISLTLVVGALWQLLVPPREALLLVKPQFEAGRAHVGKNGVVRDPGVHKQVIATVWQAAQVQGWGVRGLIPSPLTGPAGNHEYWLWLGMNGIADLKAERIERVVAEALGNR</sequence>
<dbReference type="KEGG" id="glj:GKIL_3566"/>
<dbReference type="GO" id="GO:0008168">
    <property type="term" value="F:methyltransferase activity"/>
    <property type="evidence" value="ECO:0007669"/>
    <property type="project" value="InterPro"/>
</dbReference>
<dbReference type="HOGENOM" id="CLU_058015_3_0_3"/>
<dbReference type="NCBIfam" id="TIGR00478">
    <property type="entry name" value="tly"/>
    <property type="match status" value="1"/>
</dbReference>
<dbReference type="PROSITE" id="PS50889">
    <property type="entry name" value="S4"/>
    <property type="match status" value="1"/>
</dbReference>
<dbReference type="InterPro" id="IPR029063">
    <property type="entry name" value="SAM-dependent_MTases_sf"/>
</dbReference>
<feature type="domain" description="RNA-binding S4" evidence="4">
    <location>
        <begin position="6"/>
        <end position="67"/>
    </location>
</feature>
<evidence type="ECO:0000313" key="5">
    <source>
        <dbReference type="EMBL" id="AGY59812.1"/>
    </source>
</evidence>
<dbReference type="Pfam" id="PF01728">
    <property type="entry name" value="FtsJ"/>
    <property type="match status" value="1"/>
</dbReference>
<organism evidence="5 6">
    <name type="scientific">Gloeobacter kilaueensis (strain ATCC BAA-2537 / CCAP 1431/1 / ULC 316 / JS1)</name>
    <dbReference type="NCBI Taxonomy" id="1183438"/>
    <lineage>
        <taxon>Bacteria</taxon>
        <taxon>Bacillati</taxon>
        <taxon>Cyanobacteriota</taxon>
        <taxon>Cyanophyceae</taxon>
        <taxon>Gloeobacterales</taxon>
        <taxon>Gloeobacteraceae</taxon>
        <taxon>Gloeobacter</taxon>
    </lineage>
</organism>
<dbReference type="InterPro" id="IPR004538">
    <property type="entry name" value="Hemolysin_A/TlyA"/>
</dbReference>
<evidence type="ECO:0000256" key="3">
    <source>
        <dbReference type="PROSITE-ProRule" id="PRU00182"/>
    </source>
</evidence>
<evidence type="ECO:0000259" key="4">
    <source>
        <dbReference type="SMART" id="SM00363"/>
    </source>
</evidence>
<evidence type="ECO:0000256" key="2">
    <source>
        <dbReference type="ARBA" id="ARBA00029460"/>
    </source>
</evidence>
<dbReference type="InterPro" id="IPR047048">
    <property type="entry name" value="TlyA"/>
</dbReference>
<dbReference type="PATRIC" id="fig|1183438.3.peg.3501"/>
<dbReference type="Gene3D" id="3.10.290.10">
    <property type="entry name" value="RNA-binding S4 domain"/>
    <property type="match status" value="1"/>
</dbReference>
<dbReference type="PIRSF" id="PIRSF005578">
    <property type="entry name" value="TlyA"/>
    <property type="match status" value="1"/>
</dbReference>
<dbReference type="Gene3D" id="3.40.50.150">
    <property type="entry name" value="Vaccinia Virus protein VP39"/>
    <property type="match status" value="1"/>
</dbReference>
<dbReference type="SUPFAM" id="SSF53335">
    <property type="entry name" value="S-adenosyl-L-methionine-dependent methyltransferases"/>
    <property type="match status" value="1"/>
</dbReference>
<dbReference type="GO" id="GO:0003723">
    <property type="term" value="F:RNA binding"/>
    <property type="evidence" value="ECO:0007669"/>
    <property type="project" value="UniProtKB-KW"/>
</dbReference>
<dbReference type="SMART" id="SM00363">
    <property type="entry name" value="S4"/>
    <property type="match status" value="1"/>
</dbReference>
<evidence type="ECO:0000256" key="1">
    <source>
        <dbReference type="ARBA" id="ARBA00022884"/>
    </source>
</evidence>
<dbReference type="SUPFAM" id="SSF55174">
    <property type="entry name" value="Alpha-L RNA-binding motif"/>
    <property type="match status" value="1"/>
</dbReference>
<dbReference type="EMBL" id="CP003587">
    <property type="protein sequence ID" value="AGY59812.1"/>
    <property type="molecule type" value="Genomic_DNA"/>
</dbReference>
<dbReference type="AlphaFoldDB" id="U5QLI6"/>
<dbReference type="InterPro" id="IPR036986">
    <property type="entry name" value="S4_RNA-bd_sf"/>
</dbReference>
<dbReference type="RefSeq" id="WP_023175121.1">
    <property type="nucleotide sequence ID" value="NC_022600.1"/>
</dbReference>
<dbReference type="Pfam" id="PF01479">
    <property type="entry name" value="S4"/>
    <property type="match status" value="1"/>
</dbReference>
<dbReference type="InterPro" id="IPR002942">
    <property type="entry name" value="S4_RNA-bd"/>
</dbReference>
<dbReference type="PANTHER" id="PTHR32319:SF0">
    <property type="entry name" value="BACTERIAL HEMOLYSIN-LIKE PROTEIN"/>
    <property type="match status" value="1"/>
</dbReference>
<dbReference type="STRING" id="1183438.GKIL_3566"/>
<evidence type="ECO:0000313" key="6">
    <source>
        <dbReference type="Proteomes" id="UP000017396"/>
    </source>
</evidence>
<dbReference type="InterPro" id="IPR002877">
    <property type="entry name" value="RNA_MeTrfase_FtsJ_dom"/>
</dbReference>
<dbReference type="CDD" id="cd00165">
    <property type="entry name" value="S4"/>
    <property type="match status" value="1"/>
</dbReference>
<dbReference type="GO" id="GO:0032259">
    <property type="term" value="P:methylation"/>
    <property type="evidence" value="ECO:0007669"/>
    <property type="project" value="InterPro"/>
</dbReference>
<name>U5QLI6_GLOK1</name>